<dbReference type="OrthoDB" id="336885at2759"/>
<feature type="domain" description="DNA polymerase alpha/delta/epsilon subunit B" evidence="8">
    <location>
        <begin position="302"/>
        <end position="547"/>
    </location>
</feature>
<evidence type="ECO:0000256" key="2">
    <source>
        <dbReference type="ARBA" id="ARBA00007299"/>
    </source>
</evidence>
<feature type="region of interest" description="Disordered" evidence="7">
    <location>
        <begin position="129"/>
        <end position="149"/>
    </location>
</feature>
<dbReference type="GO" id="GO:0003677">
    <property type="term" value="F:DNA binding"/>
    <property type="evidence" value="ECO:0007669"/>
    <property type="project" value="InterPro"/>
</dbReference>
<dbReference type="InParanoid" id="F8Q159"/>
<name>F8Q159_SERL3</name>
<proteinExistence type="inferred from homology"/>
<keyword evidence="11" id="KW-1185">Reference proteome</keyword>
<gene>
    <name evidence="10" type="ORF">SERLA73DRAFT_91246</name>
</gene>
<comment type="similarity">
    <text evidence="2 6">Belongs to the DNA polymerase alpha subunit B family.</text>
</comment>
<evidence type="ECO:0000256" key="4">
    <source>
        <dbReference type="ARBA" id="ARBA00022705"/>
    </source>
</evidence>
<evidence type="ECO:0000256" key="6">
    <source>
        <dbReference type="PIRNR" id="PIRNR018300"/>
    </source>
</evidence>
<accession>F8Q159</accession>
<dbReference type="Pfam" id="PF22062">
    <property type="entry name" value="OB_DPOA2"/>
    <property type="match status" value="1"/>
</dbReference>
<protein>
    <recommendedName>
        <fullName evidence="3 6">DNA polymerase alpha subunit B</fullName>
    </recommendedName>
</protein>
<evidence type="ECO:0000256" key="3">
    <source>
        <dbReference type="ARBA" id="ARBA00018596"/>
    </source>
</evidence>
<dbReference type="InterPro" id="IPR007185">
    <property type="entry name" value="DNA_pol_a/d/e_bsu"/>
</dbReference>
<dbReference type="PANTHER" id="PTHR23061:SF12">
    <property type="entry name" value="DNA POLYMERASE ALPHA SUBUNIT B"/>
    <property type="match status" value="1"/>
</dbReference>
<dbReference type="PANTHER" id="PTHR23061">
    <property type="entry name" value="DNA POLYMERASE 2 ALPHA 70 KDA SUBUNIT"/>
    <property type="match status" value="1"/>
</dbReference>
<evidence type="ECO:0000256" key="7">
    <source>
        <dbReference type="SAM" id="MobiDB-lite"/>
    </source>
</evidence>
<evidence type="ECO:0000313" key="11">
    <source>
        <dbReference type="Proteomes" id="UP000008063"/>
    </source>
</evidence>
<reference evidence="11" key="1">
    <citation type="journal article" date="2011" name="Science">
        <title>The plant cell wall-decomposing machinery underlies the functional diversity of forest fungi.</title>
        <authorList>
            <person name="Eastwood D.C."/>
            <person name="Floudas D."/>
            <person name="Binder M."/>
            <person name="Majcherczyk A."/>
            <person name="Schneider P."/>
            <person name="Aerts A."/>
            <person name="Asiegbu F.O."/>
            <person name="Baker S.E."/>
            <person name="Barry K."/>
            <person name="Bendiksby M."/>
            <person name="Blumentritt M."/>
            <person name="Coutinho P.M."/>
            <person name="Cullen D."/>
            <person name="de Vries R.P."/>
            <person name="Gathman A."/>
            <person name="Goodell B."/>
            <person name="Henrissat B."/>
            <person name="Ihrmark K."/>
            <person name="Kauserud H."/>
            <person name="Kohler A."/>
            <person name="LaButti K."/>
            <person name="Lapidus A."/>
            <person name="Lavin J.L."/>
            <person name="Lee Y.-H."/>
            <person name="Lindquist E."/>
            <person name="Lilly W."/>
            <person name="Lucas S."/>
            <person name="Morin E."/>
            <person name="Murat C."/>
            <person name="Oguiza J.A."/>
            <person name="Park J."/>
            <person name="Pisabarro A.G."/>
            <person name="Riley R."/>
            <person name="Rosling A."/>
            <person name="Salamov A."/>
            <person name="Schmidt O."/>
            <person name="Schmutz J."/>
            <person name="Skrede I."/>
            <person name="Stenlid J."/>
            <person name="Wiebenga A."/>
            <person name="Xie X."/>
            <person name="Kuees U."/>
            <person name="Hibbett D.S."/>
            <person name="Hoffmeister D."/>
            <person name="Hoegberg N."/>
            <person name="Martin F."/>
            <person name="Grigoriev I.V."/>
            <person name="Watkinson S.C."/>
        </authorList>
    </citation>
    <scope>NUCLEOTIDE SEQUENCE [LARGE SCALE GENOMIC DNA]</scope>
    <source>
        <strain evidence="11">strain S7.3</strain>
    </source>
</reference>
<sequence>MSKPVSREEIGERFGQAVASDEALVSECMKLCQMFNLSVEDLLFKWEAFSYTSDNTIKIFTLKSAVDLKAQLQRELIARSTQNQQTRPNANSLAGHFSGSSKFAPGKLNNLDGPLKLGALRPKVHKEHTAAGPSNMTTTPQIPHEQHSAPPDKYMYEKILERSEVLDDRIDEFAGLVQKYYNIEDLGDPGSASEEVITVVGRIVLDAETSSSGAKLNEASLLLESSRMMGSGTRIPIRFQGTKIRGGPKGVGGMGLFPGAIIAARGKNGGGGCFVVEELLTLPRLKPPPLPLGNADSSLSMCIACGPFTPDTDLEYQPFHQLIHTLKSTKPAIVLLIGPFIDSAHPYIRDGEVDRTPKEMFQTLILNLHDFLKISGTSNVLMVPSIRDIISDHNVFPQSELDEKLKNLENIDNPEKLEIFENPGNRKNHPRIHFLSNPCRFSLNGISFAVSSVDVLFHLRKNELFKRGAEVDPQSSSVLSANDPMSNLCRHILQQRSFYPIFPVPLDLTDEVNLDVSHSEGLKLVDGPDPVAPDVLIVPSRLKHFSKVVDDTVSINPSFLSKGTYATVSLDDSKTSGSFVERAIVDLNRLS</sequence>
<feature type="domain" description="DNA polymerase alpha subunit B OB" evidence="9">
    <location>
        <begin position="163"/>
        <end position="281"/>
    </location>
</feature>
<dbReference type="eggNOG" id="KOG1625">
    <property type="taxonomic scope" value="Eukaryota"/>
</dbReference>
<dbReference type="Pfam" id="PF04042">
    <property type="entry name" value="DNA_pol_E_B"/>
    <property type="match status" value="1"/>
</dbReference>
<dbReference type="OMA" id="PFLDIEH"/>
<dbReference type="GO" id="GO:0005658">
    <property type="term" value="C:alpha DNA polymerase:primase complex"/>
    <property type="evidence" value="ECO:0007669"/>
    <property type="project" value="TreeGrafter"/>
</dbReference>
<evidence type="ECO:0000313" key="10">
    <source>
        <dbReference type="EMBL" id="EGN98037.1"/>
    </source>
</evidence>
<evidence type="ECO:0000259" key="9">
    <source>
        <dbReference type="Pfam" id="PF22062"/>
    </source>
</evidence>
<dbReference type="GO" id="GO:0006270">
    <property type="term" value="P:DNA replication initiation"/>
    <property type="evidence" value="ECO:0007669"/>
    <property type="project" value="TreeGrafter"/>
</dbReference>
<evidence type="ECO:0000256" key="1">
    <source>
        <dbReference type="ARBA" id="ARBA00004123"/>
    </source>
</evidence>
<dbReference type="STRING" id="936435.F8Q159"/>
<comment type="function">
    <text evidence="6">Accessory subunit of the DNA polymerase alpha complex (also known as the alpha DNA polymerase-primase complex) which plays an essential role in the initiation of DNA synthesis.</text>
</comment>
<organism evidence="11">
    <name type="scientific">Serpula lacrymans var. lacrymans (strain S7.3)</name>
    <name type="common">Dry rot fungus</name>
    <dbReference type="NCBI Taxonomy" id="936435"/>
    <lineage>
        <taxon>Eukaryota</taxon>
        <taxon>Fungi</taxon>
        <taxon>Dikarya</taxon>
        <taxon>Basidiomycota</taxon>
        <taxon>Agaricomycotina</taxon>
        <taxon>Agaricomycetes</taxon>
        <taxon>Agaricomycetidae</taxon>
        <taxon>Boletales</taxon>
        <taxon>Coniophorineae</taxon>
        <taxon>Serpulaceae</taxon>
        <taxon>Serpula</taxon>
    </lineage>
</organism>
<comment type="subcellular location">
    <subcellularLocation>
        <location evidence="1 6">Nucleus</location>
    </subcellularLocation>
</comment>
<dbReference type="HOGENOM" id="CLU_014923_2_1_1"/>
<evidence type="ECO:0000259" key="8">
    <source>
        <dbReference type="Pfam" id="PF04042"/>
    </source>
</evidence>
<dbReference type="Proteomes" id="UP000008063">
    <property type="component" value="Unassembled WGS sequence"/>
</dbReference>
<keyword evidence="5 6" id="KW-0539">Nucleus</keyword>
<dbReference type="FunCoup" id="F8Q159">
    <property type="interactions" value="161"/>
</dbReference>
<dbReference type="InterPro" id="IPR054300">
    <property type="entry name" value="OB_DPOA2"/>
</dbReference>
<dbReference type="EMBL" id="GL945481">
    <property type="protein sequence ID" value="EGN98037.1"/>
    <property type="molecule type" value="Genomic_DNA"/>
</dbReference>
<dbReference type="Gene3D" id="3.60.21.60">
    <property type="match status" value="2"/>
</dbReference>
<dbReference type="PIRSF" id="PIRSF018300">
    <property type="entry name" value="DNA_pol_alph_2"/>
    <property type="match status" value="1"/>
</dbReference>
<keyword evidence="4 6" id="KW-0235">DNA replication</keyword>
<feature type="compositionally biased region" description="Polar residues" evidence="7">
    <location>
        <begin position="132"/>
        <end position="141"/>
    </location>
</feature>
<evidence type="ECO:0000256" key="5">
    <source>
        <dbReference type="ARBA" id="ARBA00023242"/>
    </source>
</evidence>
<dbReference type="AlphaFoldDB" id="F8Q159"/>
<dbReference type="InterPro" id="IPR016722">
    <property type="entry name" value="DNA_pol_alpha_bsu"/>
</dbReference>